<feature type="compositionally biased region" description="Polar residues" evidence="1">
    <location>
        <begin position="565"/>
        <end position="577"/>
    </location>
</feature>
<evidence type="ECO:0000259" key="2">
    <source>
        <dbReference type="Pfam" id="PF22600"/>
    </source>
</evidence>
<feature type="compositionally biased region" description="Polar residues" evidence="1">
    <location>
        <begin position="696"/>
        <end position="709"/>
    </location>
</feature>
<feature type="region of interest" description="Disordered" evidence="1">
    <location>
        <begin position="496"/>
        <end position="775"/>
    </location>
</feature>
<sequence>CTRMTNLSQVFESLVQAYTPTPEDYNKRVLVIQEIQRVFQGVGHVDNLRVIPYGSFVSEFYSSTSDLDLAICGTLPLQQLKPASRAEIFRGITEEQDVSLHKLDRRTKSKLLRDMGDRLLANGLASRRSMEYILHARVPIVKFVEPRTGIEVDLCLGNDSTAFKAWSVAQVASIHPAFGKLFRVVKVWAKAHSINDGASHMLNSWCLTLVVISFLQTYPDPPLLPPLHELLYESVPDMLTPRLMQGGKEPPQLVYGVMESRVKLAQEVYGSRPCKPVDELFRDFVEDGARKLRSLLAREGSFLRDTRVSAFYGKMLSSWPFSASYVLCVEDPYDDTDNTARTLGTWDGNPGTVHYITSVFERTLRHLSRHVASAAAATASRGTCSDDQIESCACSSIPSPVSSSSLGSTLVFLFGTELLTWLPDLSAELMGTELYSWARWALEQGWSAGKVHEEMLRQLGAANEFVSFESFKRRHGIKVLNEAKYATPEEKAAADAARKASERAKKAAKRAAKKVKEVAEQSARKMDVQGQEAAGRVPGAQHQVDDDCSADAAVNTALRGKQKEAGNSSRAPPSGSQRKQEPIANGASSDGAPPVSLAAKAESLLPPPPPPPPPQEPPRRRLAPDAHAVLAKALKQKLETREAGPSSEDRPGPRQASRQMSAYGAATAAIEAAACAASRRTAFESGAGARPGAQAAESTWGSGNTSTNGRGPDVAALAAAAALAAPGSGPMRSQQRQRAQWQPHQAPTRETSESEVAQEFGRLESGSNTTSTGDSVVQTALQGLVLPTQECAKVTKGTCRQQQAGVDNDTQSTRDGRQDGGRASTARSTIQRAERRRVQRQRSIASAHTEEAQVPP</sequence>
<feature type="region of interest" description="Disordered" evidence="1">
    <location>
        <begin position="794"/>
        <end position="856"/>
    </location>
</feature>
<dbReference type="EMBL" id="BSDZ01000010">
    <property type="protein sequence ID" value="GLI61537.1"/>
    <property type="molecule type" value="Genomic_DNA"/>
</dbReference>
<dbReference type="Pfam" id="PF22600">
    <property type="entry name" value="MTPAP-like_central"/>
    <property type="match status" value="1"/>
</dbReference>
<dbReference type="InterPro" id="IPR054708">
    <property type="entry name" value="MTPAP-like_central"/>
</dbReference>
<feature type="compositionally biased region" description="Basic and acidic residues" evidence="1">
    <location>
        <begin position="636"/>
        <end position="652"/>
    </location>
</feature>
<feature type="compositionally biased region" description="Low complexity" evidence="1">
    <location>
        <begin position="715"/>
        <end position="725"/>
    </location>
</feature>
<dbReference type="PANTHER" id="PTHR12271">
    <property type="entry name" value="POLY A POLYMERASE CID PAP -RELATED"/>
    <property type="match status" value="1"/>
</dbReference>
<name>A0ABQ5RWW5_9CHLO</name>
<feature type="domain" description="Poly(A) RNA polymerase mitochondrial-like central palm" evidence="2">
    <location>
        <begin position="7"/>
        <end position="159"/>
    </location>
</feature>
<dbReference type="SUPFAM" id="SSF81631">
    <property type="entry name" value="PAP/OAS1 substrate-binding domain"/>
    <property type="match status" value="1"/>
</dbReference>
<gene>
    <name evidence="3" type="ORF">VaNZ11_003923</name>
</gene>
<evidence type="ECO:0000256" key="1">
    <source>
        <dbReference type="SAM" id="MobiDB-lite"/>
    </source>
</evidence>
<evidence type="ECO:0000313" key="3">
    <source>
        <dbReference type="EMBL" id="GLI61537.1"/>
    </source>
</evidence>
<dbReference type="InterPro" id="IPR043519">
    <property type="entry name" value="NT_sf"/>
</dbReference>
<feature type="compositionally biased region" description="Basic and acidic residues" evidence="1">
    <location>
        <begin position="496"/>
        <end position="505"/>
    </location>
</feature>
<comment type="caution">
    <text evidence="3">The sequence shown here is derived from an EMBL/GenBank/DDBJ whole genome shotgun (WGS) entry which is preliminary data.</text>
</comment>
<feature type="compositionally biased region" description="Low complexity" evidence="1">
    <location>
        <begin position="734"/>
        <end position="746"/>
    </location>
</feature>
<dbReference type="Gene3D" id="3.30.460.10">
    <property type="entry name" value="Beta Polymerase, domain 2"/>
    <property type="match status" value="1"/>
</dbReference>
<organism evidence="3 4">
    <name type="scientific">Volvox africanus</name>
    <dbReference type="NCBI Taxonomy" id="51714"/>
    <lineage>
        <taxon>Eukaryota</taxon>
        <taxon>Viridiplantae</taxon>
        <taxon>Chlorophyta</taxon>
        <taxon>core chlorophytes</taxon>
        <taxon>Chlorophyceae</taxon>
        <taxon>CS clade</taxon>
        <taxon>Chlamydomonadales</taxon>
        <taxon>Volvocaceae</taxon>
        <taxon>Volvox</taxon>
    </lineage>
</organism>
<feature type="compositionally biased region" description="Pro residues" evidence="1">
    <location>
        <begin position="605"/>
        <end position="616"/>
    </location>
</feature>
<feature type="compositionally biased region" description="Polar residues" evidence="1">
    <location>
        <begin position="798"/>
        <end position="811"/>
    </location>
</feature>
<accession>A0ABQ5RWW5</accession>
<feature type="compositionally biased region" description="Low complexity" evidence="1">
    <location>
        <begin position="662"/>
        <end position="677"/>
    </location>
</feature>
<feature type="compositionally biased region" description="Polar residues" evidence="1">
    <location>
        <begin position="765"/>
        <end position="775"/>
    </location>
</feature>
<feature type="compositionally biased region" description="Basic and acidic residues" evidence="1">
    <location>
        <begin position="514"/>
        <end position="527"/>
    </location>
</feature>
<proteinExistence type="predicted"/>
<keyword evidence="4" id="KW-1185">Reference proteome</keyword>
<dbReference type="CDD" id="cd05402">
    <property type="entry name" value="NT_PAP_TUTase"/>
    <property type="match status" value="1"/>
</dbReference>
<protein>
    <recommendedName>
        <fullName evidence="2">Poly(A) RNA polymerase mitochondrial-like central palm domain-containing protein</fullName>
    </recommendedName>
</protein>
<dbReference type="PANTHER" id="PTHR12271:SF123">
    <property type="entry name" value="PROTEIN HESO1"/>
    <property type="match status" value="1"/>
</dbReference>
<feature type="non-terminal residue" evidence="3">
    <location>
        <position position="1"/>
    </location>
</feature>
<evidence type="ECO:0000313" key="4">
    <source>
        <dbReference type="Proteomes" id="UP001165090"/>
    </source>
</evidence>
<dbReference type="SUPFAM" id="SSF81301">
    <property type="entry name" value="Nucleotidyltransferase"/>
    <property type="match status" value="1"/>
</dbReference>
<dbReference type="Proteomes" id="UP001165090">
    <property type="component" value="Unassembled WGS sequence"/>
</dbReference>
<dbReference type="Gene3D" id="1.10.1410.10">
    <property type="match status" value="1"/>
</dbReference>
<reference evidence="3 4" key="1">
    <citation type="journal article" date="2023" name="IScience">
        <title>Expanded male sex-determining region conserved during the evolution of homothallism in the green alga Volvox.</title>
        <authorList>
            <person name="Yamamoto K."/>
            <person name="Matsuzaki R."/>
            <person name="Mahakham W."/>
            <person name="Heman W."/>
            <person name="Sekimoto H."/>
            <person name="Kawachi M."/>
            <person name="Minakuchi Y."/>
            <person name="Toyoda A."/>
            <person name="Nozaki H."/>
        </authorList>
    </citation>
    <scope>NUCLEOTIDE SEQUENCE [LARGE SCALE GENOMIC DNA]</scope>
    <source>
        <strain evidence="3 4">NIES-4468</strain>
    </source>
</reference>